<dbReference type="EMBL" id="AWGJ01000008">
    <property type="protein sequence ID" value="ODN76499.1"/>
    <property type="molecule type" value="Genomic_DNA"/>
</dbReference>
<feature type="region of interest" description="Disordered" evidence="1">
    <location>
        <begin position="377"/>
        <end position="401"/>
    </location>
</feature>
<feature type="compositionally biased region" description="Pro residues" evidence="1">
    <location>
        <begin position="348"/>
        <end position="358"/>
    </location>
</feature>
<feature type="transmembrane region" description="Helical" evidence="2">
    <location>
        <begin position="270"/>
        <end position="291"/>
    </location>
</feature>
<evidence type="ECO:0000313" key="4">
    <source>
        <dbReference type="Proteomes" id="UP000094065"/>
    </source>
</evidence>
<feature type="region of interest" description="Disordered" evidence="1">
    <location>
        <begin position="237"/>
        <end position="266"/>
    </location>
</feature>
<dbReference type="Proteomes" id="UP000094065">
    <property type="component" value="Unassembled WGS sequence"/>
</dbReference>
<evidence type="ECO:0000256" key="2">
    <source>
        <dbReference type="SAM" id="Phobius"/>
    </source>
</evidence>
<feature type="region of interest" description="Disordered" evidence="1">
    <location>
        <begin position="415"/>
        <end position="590"/>
    </location>
</feature>
<comment type="caution">
    <text evidence="3">The sequence shown here is derived from an EMBL/GenBank/DDBJ whole genome shotgun (WGS) entry which is preliminary data.</text>
</comment>
<feature type="region of interest" description="Disordered" evidence="1">
    <location>
        <begin position="300"/>
        <end position="363"/>
    </location>
</feature>
<feature type="compositionally biased region" description="Pro residues" evidence="1">
    <location>
        <begin position="529"/>
        <end position="539"/>
    </location>
</feature>
<name>A0A1E3HJH4_9TREE</name>
<keyword evidence="4" id="KW-1185">Reference proteome</keyword>
<dbReference type="STRING" id="1295533.A0A1E3HJH4"/>
<reference evidence="3 4" key="1">
    <citation type="submission" date="2016-06" db="EMBL/GenBank/DDBJ databases">
        <title>Evolution of pathogenesis and genome organization in the Tremellales.</title>
        <authorList>
            <person name="Cuomo C."/>
            <person name="Litvintseva A."/>
            <person name="Heitman J."/>
            <person name="Chen Y."/>
            <person name="Sun S."/>
            <person name="Springer D."/>
            <person name="Dromer F."/>
            <person name="Young S."/>
            <person name="Zeng Q."/>
            <person name="Chapman S."/>
            <person name="Gujja S."/>
            <person name="Saif S."/>
            <person name="Birren B."/>
        </authorList>
    </citation>
    <scope>NUCLEOTIDE SEQUENCE [LARGE SCALE GENOMIC DNA]</scope>
    <source>
        <strain evidence="3 4">CBS 6039</strain>
    </source>
</reference>
<evidence type="ECO:0000313" key="3">
    <source>
        <dbReference type="EMBL" id="ODN76499.1"/>
    </source>
</evidence>
<keyword evidence="2" id="KW-0472">Membrane</keyword>
<feature type="compositionally biased region" description="Low complexity" evidence="1">
    <location>
        <begin position="421"/>
        <end position="438"/>
    </location>
</feature>
<evidence type="ECO:0000256" key="1">
    <source>
        <dbReference type="SAM" id="MobiDB-lite"/>
    </source>
</evidence>
<protein>
    <submittedName>
        <fullName evidence="3">Uncharacterized protein</fullName>
    </submittedName>
</protein>
<feature type="compositionally biased region" description="Basic and acidic residues" evidence="1">
    <location>
        <begin position="488"/>
        <end position="507"/>
    </location>
</feature>
<accession>A0A1E3HJH4</accession>
<keyword evidence="2" id="KW-1133">Transmembrane helix</keyword>
<dbReference type="OrthoDB" id="2563735at2759"/>
<gene>
    <name evidence="3" type="ORF">L202_05165</name>
</gene>
<dbReference type="AlphaFoldDB" id="A0A1E3HJH4"/>
<keyword evidence="2" id="KW-0812">Transmembrane</keyword>
<dbReference type="RefSeq" id="XP_018991873.1">
    <property type="nucleotide sequence ID" value="XM_019139382.1"/>
</dbReference>
<feature type="compositionally biased region" description="Polar residues" evidence="1">
    <location>
        <begin position="462"/>
        <end position="472"/>
    </location>
</feature>
<proteinExistence type="predicted"/>
<dbReference type="GeneID" id="30156474"/>
<feature type="compositionally biased region" description="Basic and acidic residues" evidence="1">
    <location>
        <begin position="300"/>
        <end position="309"/>
    </location>
</feature>
<sequence>MVTTDDSKFTFTWPGSPRLCDVVPLRWWGGVPPFRAWLIPSDGEPFQYDIPDSYYSNGTGSYPILLQVSDGYVYTILMSDANGMGTGGTSEASIVQPMLSNTTNTTLLSSQAPCLRTASENVTSLDFTFWLAGTTVQCAKGLEVQWSGGKEMEPYNITVVPLDQRYLPWDISLATGVSWGNQFVMNMTAGTRFTLMMNSKLGYGRGGVELIYEMTSSPSNDTSCIIQPALPTGSWPADASIDTSLPAASLPPSPDPNTTESASARRGRNAGIGVGVTLGVVLLGLGIWWGIKRRRRSRKMKEEEEKAEQPESQYLHPSLSKHISKSKRSIHSSAGSTVVPFLSSSSPAPAPASSPPTPSHLLNKPYSLDLASLVDIPDFGEGGRDGRGGGEGANAATSISSTRGSVEDLVGFGAASTVSDAGGNSAPSNGPSSHPAPSTSNDHRRSPSPTIIPFISSPPSPVMNTTQPSSLHARSDSRGIGEDEERSDGELVERARQAEREREEKHPQTGGNGMRLTNPDNNHLLPALAPSPSPSPSPLSNPTSRSSTPHNPARRRPPSRALGQGPERTYRRHADAGRVFPDPHGGEGRVAEGEVVDLPPLYSEVPRDGNYLGAARNP</sequence>
<organism evidence="3 4">
    <name type="scientific">Cryptococcus amylolentus CBS 6039</name>
    <dbReference type="NCBI Taxonomy" id="1295533"/>
    <lineage>
        <taxon>Eukaryota</taxon>
        <taxon>Fungi</taxon>
        <taxon>Dikarya</taxon>
        <taxon>Basidiomycota</taxon>
        <taxon>Agaricomycotina</taxon>
        <taxon>Tremellomycetes</taxon>
        <taxon>Tremellales</taxon>
        <taxon>Cryptococcaceae</taxon>
        <taxon>Cryptococcus</taxon>
    </lineage>
</organism>
<feature type="compositionally biased region" description="Low complexity" evidence="1">
    <location>
        <begin position="540"/>
        <end position="549"/>
    </location>
</feature>